<evidence type="ECO:0008006" key="3">
    <source>
        <dbReference type="Google" id="ProtNLM"/>
    </source>
</evidence>
<reference evidence="1 2" key="1">
    <citation type="journal article" date="2009" name="Mikrobiologiia">
        <title>[Phenanthren biodegradation and interaction of Pseudomonas putida BS3701 and Burkholderia sp.BS3702 in plant rhizosphere].</title>
        <authorList>
            <person name="Ovchinnikova A.A."/>
            <person name="Vetrova A.A."/>
            <person name="Filonov A.E."/>
            <person name="Boronin A.M."/>
        </authorList>
    </citation>
    <scope>NUCLEOTIDE SEQUENCE [LARGE SCALE GENOMIC DNA]</scope>
    <source>
        <strain evidence="1 2">BS3701</strain>
    </source>
</reference>
<name>A0A7D5VZX3_PSEPU</name>
<evidence type="ECO:0000313" key="1">
    <source>
        <dbReference type="EMBL" id="QLJ15088.1"/>
    </source>
</evidence>
<accession>A0A7D5VZX3</accession>
<sequence length="81" mass="9241">MSEDRTCLNCHTPLINKRSHAKVCSDKCRVKRWRALKEQSVLIPFRMSVVNHTDLFLKAYAANLSIDVYLNKLVSNHLAGA</sequence>
<organism evidence="1 2">
    <name type="scientific">Pseudomonas putida</name>
    <name type="common">Arthrobacter siderocapsulatus</name>
    <dbReference type="NCBI Taxonomy" id="303"/>
    <lineage>
        <taxon>Bacteria</taxon>
        <taxon>Pseudomonadati</taxon>
        <taxon>Pseudomonadota</taxon>
        <taxon>Gammaproteobacteria</taxon>
        <taxon>Pseudomonadales</taxon>
        <taxon>Pseudomonadaceae</taxon>
        <taxon>Pseudomonas</taxon>
    </lineage>
</organism>
<dbReference type="EMBL" id="CP059052">
    <property type="protein sequence ID" value="QLJ15088.1"/>
    <property type="molecule type" value="Genomic_DNA"/>
</dbReference>
<evidence type="ECO:0000313" key="2">
    <source>
        <dbReference type="Proteomes" id="UP000510934"/>
    </source>
</evidence>
<dbReference type="RefSeq" id="WP_180689245.1">
    <property type="nucleotide sequence ID" value="NZ_CP059052.1"/>
</dbReference>
<dbReference type="Proteomes" id="UP000510934">
    <property type="component" value="Chromosome"/>
</dbReference>
<protein>
    <recommendedName>
        <fullName evidence="3">DUF2116 family Zn-ribbon domain-containing protein</fullName>
    </recommendedName>
</protein>
<proteinExistence type="predicted"/>
<dbReference type="AlphaFoldDB" id="A0A7D5VZX3"/>
<gene>
    <name evidence="1" type="ORF">H0H12_03835</name>
</gene>